<dbReference type="InterPro" id="IPR013321">
    <property type="entry name" value="Arc_rbn_hlx_hlx"/>
</dbReference>
<gene>
    <name evidence="2" type="ORF">FRUB_00159</name>
</gene>
<evidence type="ECO:0000313" key="2">
    <source>
        <dbReference type="EMBL" id="OWK46460.1"/>
    </source>
</evidence>
<dbReference type="Proteomes" id="UP000214646">
    <property type="component" value="Unassembled WGS sequence"/>
</dbReference>
<dbReference type="InterPro" id="IPR010985">
    <property type="entry name" value="Ribbon_hlx_hlx"/>
</dbReference>
<keyword evidence="3" id="KW-1185">Reference proteome</keyword>
<proteinExistence type="predicted"/>
<dbReference type="SUPFAM" id="SSF47598">
    <property type="entry name" value="Ribbon-helix-helix"/>
    <property type="match status" value="1"/>
</dbReference>
<dbReference type="EMBL" id="NIDE01000001">
    <property type="protein sequence ID" value="OWK46460.1"/>
    <property type="molecule type" value="Genomic_DNA"/>
</dbReference>
<name>A0A225DY48_9BACT</name>
<evidence type="ECO:0000313" key="3">
    <source>
        <dbReference type="Proteomes" id="UP000214646"/>
    </source>
</evidence>
<dbReference type="Gene3D" id="1.10.1220.10">
    <property type="entry name" value="Met repressor-like"/>
    <property type="match status" value="1"/>
</dbReference>
<feature type="region of interest" description="Disordered" evidence="1">
    <location>
        <begin position="45"/>
        <end position="64"/>
    </location>
</feature>
<dbReference type="GO" id="GO:0006355">
    <property type="term" value="P:regulation of DNA-templated transcription"/>
    <property type="evidence" value="ECO:0007669"/>
    <property type="project" value="InterPro"/>
</dbReference>
<sequence length="64" mass="7351">MEPVKRLTIDIPESLHRRVKTACAIEDLVMADVVREMLDQRFPEPKPKSLPLVVETEAQKHDEA</sequence>
<accession>A0A225DY48</accession>
<dbReference type="AlphaFoldDB" id="A0A225DY48"/>
<protein>
    <submittedName>
        <fullName evidence="2">Uncharacterized protein</fullName>
    </submittedName>
</protein>
<evidence type="ECO:0000256" key="1">
    <source>
        <dbReference type="SAM" id="MobiDB-lite"/>
    </source>
</evidence>
<comment type="caution">
    <text evidence="2">The sequence shown here is derived from an EMBL/GenBank/DDBJ whole genome shotgun (WGS) entry which is preliminary data.</text>
</comment>
<organism evidence="2 3">
    <name type="scientific">Fimbriiglobus ruber</name>
    <dbReference type="NCBI Taxonomy" id="1908690"/>
    <lineage>
        <taxon>Bacteria</taxon>
        <taxon>Pseudomonadati</taxon>
        <taxon>Planctomycetota</taxon>
        <taxon>Planctomycetia</taxon>
        <taxon>Gemmatales</taxon>
        <taxon>Gemmataceae</taxon>
        <taxon>Fimbriiglobus</taxon>
    </lineage>
</organism>
<reference evidence="3" key="1">
    <citation type="submission" date="2017-06" db="EMBL/GenBank/DDBJ databases">
        <title>Genome analysis of Fimbriiglobus ruber SP5, the first member of the order Planctomycetales with confirmed chitinolytic capability.</title>
        <authorList>
            <person name="Ravin N.V."/>
            <person name="Rakitin A.L."/>
            <person name="Ivanova A.A."/>
            <person name="Beletsky A.V."/>
            <person name="Kulichevskaya I.S."/>
            <person name="Mardanov A.V."/>
            <person name="Dedysh S.N."/>
        </authorList>
    </citation>
    <scope>NUCLEOTIDE SEQUENCE [LARGE SCALE GENOMIC DNA]</scope>
    <source>
        <strain evidence="3">SP5</strain>
    </source>
</reference>